<organism evidence="2">
    <name type="scientific">Kwoniella bestiolae CBS 10118</name>
    <dbReference type="NCBI Taxonomy" id="1296100"/>
    <lineage>
        <taxon>Eukaryota</taxon>
        <taxon>Fungi</taxon>
        <taxon>Dikarya</taxon>
        <taxon>Basidiomycota</taxon>
        <taxon>Agaricomycotina</taxon>
        <taxon>Tremellomycetes</taxon>
        <taxon>Tremellales</taxon>
        <taxon>Cryptococcaceae</taxon>
        <taxon>Kwoniella</taxon>
    </lineage>
</organism>
<proteinExistence type="predicted"/>
<reference evidence="3" key="4">
    <citation type="submission" date="2024-02" db="EMBL/GenBank/DDBJ databases">
        <title>Comparative genomics of Cryptococcus and Kwoniella reveals pathogenesis evolution and contrasting modes of karyotype evolution via chromosome fusion or intercentromeric recombination.</title>
        <authorList>
            <person name="Coelho M.A."/>
            <person name="David-Palma M."/>
            <person name="Shea T."/>
            <person name="Bowers K."/>
            <person name="McGinley-Smith S."/>
            <person name="Mohammad A.W."/>
            <person name="Gnirke A."/>
            <person name="Yurkov A.M."/>
            <person name="Nowrousian M."/>
            <person name="Sun S."/>
            <person name="Cuomo C.A."/>
            <person name="Heitman J."/>
        </authorList>
    </citation>
    <scope>NUCLEOTIDE SEQUENCE</scope>
    <source>
        <strain evidence="3">CBS 10118</strain>
    </source>
</reference>
<evidence type="ECO:0000256" key="1">
    <source>
        <dbReference type="SAM" id="MobiDB-lite"/>
    </source>
</evidence>
<dbReference type="KEGG" id="kbi:30207208"/>
<gene>
    <name evidence="2" type="ORF">I302_02809</name>
    <name evidence="3" type="ORF">I302_104101</name>
</gene>
<dbReference type="Proteomes" id="UP000092730">
    <property type="component" value="Chromosome 2"/>
</dbReference>
<reference evidence="2" key="1">
    <citation type="submission" date="2013-07" db="EMBL/GenBank/DDBJ databases">
        <title>The Genome Sequence of Cryptococcus bestiolae CBS10118.</title>
        <authorList>
            <consortium name="The Broad Institute Genome Sequencing Platform"/>
            <person name="Cuomo C."/>
            <person name="Litvintseva A."/>
            <person name="Chen Y."/>
            <person name="Heitman J."/>
            <person name="Sun S."/>
            <person name="Springer D."/>
            <person name="Dromer F."/>
            <person name="Young S.K."/>
            <person name="Zeng Q."/>
            <person name="Gargeya S."/>
            <person name="Fitzgerald M."/>
            <person name="Abouelleil A."/>
            <person name="Alvarado L."/>
            <person name="Berlin A.M."/>
            <person name="Chapman S.B."/>
            <person name="Dewar J."/>
            <person name="Goldberg J."/>
            <person name="Griggs A."/>
            <person name="Gujja S."/>
            <person name="Hansen M."/>
            <person name="Howarth C."/>
            <person name="Imamovic A."/>
            <person name="Larimer J."/>
            <person name="McCowan C."/>
            <person name="Murphy C."/>
            <person name="Pearson M."/>
            <person name="Priest M."/>
            <person name="Roberts A."/>
            <person name="Saif S."/>
            <person name="Shea T."/>
            <person name="Sykes S."/>
            <person name="Wortman J."/>
            <person name="Nusbaum C."/>
            <person name="Birren B."/>
        </authorList>
    </citation>
    <scope>NUCLEOTIDE SEQUENCE [LARGE SCALE GENOMIC DNA]</scope>
    <source>
        <strain evidence="2">CBS 10118</strain>
    </source>
</reference>
<dbReference type="EMBL" id="KI894019">
    <property type="protein sequence ID" value="OCF27959.1"/>
    <property type="molecule type" value="Genomic_DNA"/>
</dbReference>
<dbReference type="VEuPathDB" id="FungiDB:I302_02809"/>
<feature type="compositionally biased region" description="Low complexity" evidence="1">
    <location>
        <begin position="1"/>
        <end position="16"/>
    </location>
</feature>
<dbReference type="OrthoDB" id="2564973at2759"/>
<evidence type="ECO:0000313" key="4">
    <source>
        <dbReference type="Proteomes" id="UP000092730"/>
    </source>
</evidence>
<feature type="compositionally biased region" description="Polar residues" evidence="1">
    <location>
        <begin position="55"/>
        <end position="65"/>
    </location>
</feature>
<dbReference type="AlphaFoldDB" id="A0A1B9GAA6"/>
<keyword evidence="4" id="KW-1185">Reference proteome</keyword>
<feature type="region of interest" description="Disordered" evidence="1">
    <location>
        <begin position="1"/>
        <end position="80"/>
    </location>
</feature>
<dbReference type="RefSeq" id="XP_019049029.1">
    <property type="nucleotide sequence ID" value="XM_019189467.1"/>
</dbReference>
<evidence type="ECO:0000313" key="2">
    <source>
        <dbReference type="EMBL" id="OCF27959.1"/>
    </source>
</evidence>
<dbReference type="EMBL" id="CP144542">
    <property type="protein sequence ID" value="WVW82096.1"/>
    <property type="molecule type" value="Genomic_DNA"/>
</dbReference>
<dbReference type="GeneID" id="30207208"/>
<reference evidence="3" key="2">
    <citation type="submission" date="2013-07" db="EMBL/GenBank/DDBJ databases">
        <authorList>
            <consortium name="The Broad Institute Genome Sequencing Platform"/>
            <person name="Cuomo C."/>
            <person name="Litvintseva A."/>
            <person name="Chen Y."/>
            <person name="Heitman J."/>
            <person name="Sun S."/>
            <person name="Springer D."/>
            <person name="Dromer F."/>
            <person name="Young S.K."/>
            <person name="Zeng Q."/>
            <person name="Gargeya S."/>
            <person name="Fitzgerald M."/>
            <person name="Abouelleil A."/>
            <person name="Alvarado L."/>
            <person name="Berlin A.M."/>
            <person name="Chapman S.B."/>
            <person name="Dewar J."/>
            <person name="Goldberg J."/>
            <person name="Griggs A."/>
            <person name="Gujja S."/>
            <person name="Hansen M."/>
            <person name="Howarth C."/>
            <person name="Imamovic A."/>
            <person name="Larimer J."/>
            <person name="McCowan C."/>
            <person name="Murphy C."/>
            <person name="Pearson M."/>
            <person name="Priest M."/>
            <person name="Roberts A."/>
            <person name="Saif S."/>
            <person name="Shea T."/>
            <person name="Sykes S."/>
            <person name="Wortman J."/>
            <person name="Nusbaum C."/>
            <person name="Birren B."/>
        </authorList>
    </citation>
    <scope>NUCLEOTIDE SEQUENCE</scope>
    <source>
        <strain evidence="3">CBS 10118</strain>
    </source>
</reference>
<name>A0A1B9GAA6_9TREE</name>
<accession>A0A1B9GAA6</accession>
<evidence type="ECO:0000313" key="3">
    <source>
        <dbReference type="EMBL" id="WVW82096.1"/>
    </source>
</evidence>
<protein>
    <submittedName>
        <fullName evidence="2">Uncharacterized protein</fullName>
    </submittedName>
</protein>
<reference evidence="2" key="3">
    <citation type="submission" date="2014-01" db="EMBL/GenBank/DDBJ databases">
        <title>Evolution of pathogenesis and genome organization in the Tremellales.</title>
        <authorList>
            <person name="Cuomo C."/>
            <person name="Litvintseva A."/>
            <person name="Heitman J."/>
            <person name="Chen Y."/>
            <person name="Sun S."/>
            <person name="Springer D."/>
            <person name="Dromer F."/>
            <person name="Young S."/>
            <person name="Zeng Q."/>
            <person name="Chapman S."/>
            <person name="Gujja S."/>
            <person name="Saif S."/>
            <person name="Birren B."/>
        </authorList>
    </citation>
    <scope>NUCLEOTIDE SEQUENCE</scope>
    <source>
        <strain evidence="2">CBS 10118</strain>
    </source>
</reference>
<sequence>MKRSPPSYTSSTSSSDIDTDSDFSPCFEFEQEQDTKPIVSSPPTSARSTPKKPKTNNQKSPSTSPKKPRIKSEPNTNGVWDGEKRALFIDEIIALGYRHANLDELASKLGMNKRQLVDQLVPNKSNLRKKMVMAAKSM</sequence>